<dbReference type="AlphaFoldDB" id="A0A9P6ER06"/>
<comment type="caution">
    <text evidence="1">The sequence shown here is derived from an EMBL/GenBank/DDBJ whole genome shotgun (WGS) entry which is preliminary data.</text>
</comment>
<evidence type="ECO:0000313" key="1">
    <source>
        <dbReference type="EMBL" id="KAF9533307.1"/>
    </source>
</evidence>
<gene>
    <name evidence="1" type="ORF">CPB83DRAFT_832359</name>
</gene>
<dbReference type="Proteomes" id="UP000807306">
    <property type="component" value="Unassembled WGS sequence"/>
</dbReference>
<evidence type="ECO:0000313" key="2">
    <source>
        <dbReference type="Proteomes" id="UP000807306"/>
    </source>
</evidence>
<name>A0A9P6ER06_9AGAR</name>
<dbReference type="EMBL" id="MU157829">
    <property type="protein sequence ID" value="KAF9533307.1"/>
    <property type="molecule type" value="Genomic_DNA"/>
</dbReference>
<reference evidence="1" key="1">
    <citation type="submission" date="2020-11" db="EMBL/GenBank/DDBJ databases">
        <authorList>
            <consortium name="DOE Joint Genome Institute"/>
            <person name="Ahrendt S."/>
            <person name="Riley R."/>
            <person name="Andreopoulos W."/>
            <person name="Labutti K."/>
            <person name="Pangilinan J."/>
            <person name="Ruiz-Duenas F.J."/>
            <person name="Barrasa J.M."/>
            <person name="Sanchez-Garcia M."/>
            <person name="Camarero S."/>
            <person name="Miyauchi S."/>
            <person name="Serrano A."/>
            <person name="Linde D."/>
            <person name="Babiker R."/>
            <person name="Drula E."/>
            <person name="Ayuso-Fernandez I."/>
            <person name="Pacheco R."/>
            <person name="Padilla G."/>
            <person name="Ferreira P."/>
            <person name="Barriuso J."/>
            <person name="Kellner H."/>
            <person name="Castanera R."/>
            <person name="Alfaro M."/>
            <person name="Ramirez L."/>
            <person name="Pisabarro A.G."/>
            <person name="Kuo A."/>
            <person name="Tritt A."/>
            <person name="Lipzen A."/>
            <person name="He G."/>
            <person name="Yan M."/>
            <person name="Ng V."/>
            <person name="Cullen D."/>
            <person name="Martin F."/>
            <person name="Rosso M.-N."/>
            <person name="Henrissat B."/>
            <person name="Hibbett D."/>
            <person name="Martinez A.T."/>
            <person name="Grigoriev I.V."/>
        </authorList>
    </citation>
    <scope>NUCLEOTIDE SEQUENCE</scope>
    <source>
        <strain evidence="1">CBS 506.95</strain>
    </source>
</reference>
<keyword evidence="2" id="KW-1185">Reference proteome</keyword>
<organism evidence="1 2">
    <name type="scientific">Crepidotus variabilis</name>
    <dbReference type="NCBI Taxonomy" id="179855"/>
    <lineage>
        <taxon>Eukaryota</taxon>
        <taxon>Fungi</taxon>
        <taxon>Dikarya</taxon>
        <taxon>Basidiomycota</taxon>
        <taxon>Agaricomycotina</taxon>
        <taxon>Agaricomycetes</taxon>
        <taxon>Agaricomycetidae</taxon>
        <taxon>Agaricales</taxon>
        <taxon>Agaricineae</taxon>
        <taxon>Crepidotaceae</taxon>
        <taxon>Crepidotus</taxon>
    </lineage>
</organism>
<protein>
    <submittedName>
        <fullName evidence="1">Uncharacterized protein</fullName>
    </submittedName>
</protein>
<accession>A0A9P6ER06</accession>
<sequence>MAQWKWLSVDLSFTVKEDSRFDGLAGVVNWDSWVGCASGSTSGTCFSREANDRGCSYKLSVLKLECRYWGYSYPDLQPDRIYSGTFRVQSVKPKSFVWVLTHKFSTKTSAIAISRVEERFEFESQLSLSVLAAIQRESQCVVVQRSDPILKLKPKLQTKPRTQPQNPMATTLRTGPFLAQSPHLVDLVQVEAPKTRKARKFESEASNVGMFESENSDLILLRVGETSFPASTA</sequence>
<proteinExistence type="predicted"/>